<dbReference type="Proteomes" id="UP000295703">
    <property type="component" value="Unassembled WGS sequence"/>
</dbReference>
<feature type="region of interest" description="Disordered" evidence="1">
    <location>
        <begin position="1"/>
        <end position="20"/>
    </location>
</feature>
<accession>A0A4V3HW25</accession>
<protein>
    <submittedName>
        <fullName evidence="2">Uncharacterized protein</fullName>
    </submittedName>
</protein>
<dbReference type="EMBL" id="RYZW01000058">
    <property type="protein sequence ID" value="TDZ54527.1"/>
    <property type="molecule type" value="Genomic_DNA"/>
</dbReference>
<reference evidence="2 3" key="1">
    <citation type="submission" date="2018-12" db="EMBL/GenBank/DDBJ databases">
        <title>Genome sequence and assembly of Colletotrichum trifolii.</title>
        <authorList>
            <person name="Gan P."/>
            <person name="Shirasu K."/>
        </authorList>
    </citation>
    <scope>NUCLEOTIDE SEQUENCE [LARGE SCALE GENOMIC DNA]</scope>
    <source>
        <strain evidence="2 3">543-2</strain>
    </source>
</reference>
<organism evidence="2 3">
    <name type="scientific">Colletotrichum trifolii</name>
    <dbReference type="NCBI Taxonomy" id="5466"/>
    <lineage>
        <taxon>Eukaryota</taxon>
        <taxon>Fungi</taxon>
        <taxon>Dikarya</taxon>
        <taxon>Ascomycota</taxon>
        <taxon>Pezizomycotina</taxon>
        <taxon>Sordariomycetes</taxon>
        <taxon>Hypocreomycetidae</taxon>
        <taxon>Glomerellales</taxon>
        <taxon>Glomerellaceae</taxon>
        <taxon>Colletotrichum</taxon>
        <taxon>Colletotrichum orbiculare species complex</taxon>
    </lineage>
</organism>
<evidence type="ECO:0000256" key="1">
    <source>
        <dbReference type="SAM" id="MobiDB-lite"/>
    </source>
</evidence>
<sequence length="286" mass="31331">MAIGPARQAREKYEAHQKNVRAGAEERIAQEKDTTRGEKVWFSRSVRNGNLRHWAVILHNTRYEVRRSDDSAAFGSPPASKDDGSLLNPMTFEAKSSPGSLKDEMSIMKQENSETRGKMRDQDYYICLIGWTDLTKPQVDDEYHAASHPFDALKLDFGDCQALLGTFSGKILKEKEGTALDYHMFARNVETEHGRLKEIRPDETMKAFHAHQQLTTGIATGAMVGAGAGYLAYENERPMDAGGGAAVVSGSGAAPAVTPCDCGYCLYCGFCDCDWSACAFACCTCG</sequence>
<evidence type="ECO:0000313" key="3">
    <source>
        <dbReference type="Proteomes" id="UP000295703"/>
    </source>
</evidence>
<comment type="caution">
    <text evidence="2">The sequence shown here is derived from an EMBL/GenBank/DDBJ whole genome shotgun (WGS) entry which is preliminary data.</text>
</comment>
<feature type="region of interest" description="Disordered" evidence="1">
    <location>
        <begin position="69"/>
        <end position="89"/>
    </location>
</feature>
<name>A0A4V3HW25_COLTR</name>
<gene>
    <name evidence="2" type="ORF">CTRI78_v006277</name>
</gene>
<keyword evidence="3" id="KW-1185">Reference proteome</keyword>
<dbReference type="AlphaFoldDB" id="A0A4V3HW25"/>
<evidence type="ECO:0000313" key="2">
    <source>
        <dbReference type="EMBL" id="TDZ54527.1"/>
    </source>
</evidence>
<proteinExistence type="predicted"/>
<feature type="compositionally biased region" description="Basic and acidic residues" evidence="1">
    <location>
        <begin position="8"/>
        <end position="20"/>
    </location>
</feature>